<name>A0A401TKT1_CHIPU</name>
<evidence type="ECO:0000313" key="2">
    <source>
        <dbReference type="EMBL" id="GCC43252.1"/>
    </source>
</evidence>
<proteinExistence type="predicted"/>
<dbReference type="AlphaFoldDB" id="A0A401TKT1"/>
<feature type="compositionally biased region" description="Basic and acidic residues" evidence="1">
    <location>
        <begin position="78"/>
        <end position="91"/>
    </location>
</feature>
<reference evidence="2 3" key="1">
    <citation type="journal article" date="2018" name="Nat. Ecol. Evol.">
        <title>Shark genomes provide insights into elasmobranch evolution and the origin of vertebrates.</title>
        <authorList>
            <person name="Hara Y"/>
            <person name="Yamaguchi K"/>
            <person name="Onimaru K"/>
            <person name="Kadota M"/>
            <person name="Koyanagi M"/>
            <person name="Keeley SD"/>
            <person name="Tatsumi K"/>
            <person name="Tanaka K"/>
            <person name="Motone F"/>
            <person name="Kageyama Y"/>
            <person name="Nozu R"/>
            <person name="Adachi N"/>
            <person name="Nishimura O"/>
            <person name="Nakagawa R"/>
            <person name="Tanegashima C"/>
            <person name="Kiyatake I"/>
            <person name="Matsumoto R"/>
            <person name="Murakumo K"/>
            <person name="Nishida K"/>
            <person name="Terakita A"/>
            <person name="Kuratani S"/>
            <person name="Sato K"/>
            <person name="Hyodo S Kuraku.S."/>
        </authorList>
    </citation>
    <scope>NUCLEOTIDE SEQUENCE [LARGE SCALE GENOMIC DNA]</scope>
</reference>
<feature type="region of interest" description="Disordered" evidence="1">
    <location>
        <begin position="66"/>
        <end position="103"/>
    </location>
</feature>
<protein>
    <submittedName>
        <fullName evidence="2">Uncharacterized protein</fullName>
    </submittedName>
</protein>
<sequence>FSRQLGSPPDHRAHECDAQLGDGVQTLVPLLQDPHLLRCAEGAETQTPGLDQAKCLPRLYHLVQTGAPGSPSVPPQKLEIHDPGRGPEHQKLQVPTLAVTPEL</sequence>
<comment type="caution">
    <text evidence="2">The sequence shown here is derived from an EMBL/GenBank/DDBJ whole genome shotgun (WGS) entry which is preliminary data.</text>
</comment>
<gene>
    <name evidence="2" type="ORF">chiPu_0026947</name>
</gene>
<dbReference type="Proteomes" id="UP000287033">
    <property type="component" value="Unassembled WGS sequence"/>
</dbReference>
<accession>A0A401TKT1</accession>
<evidence type="ECO:0000313" key="3">
    <source>
        <dbReference type="Proteomes" id="UP000287033"/>
    </source>
</evidence>
<dbReference type="EMBL" id="BEZZ01091116">
    <property type="protein sequence ID" value="GCC43252.1"/>
    <property type="molecule type" value="Genomic_DNA"/>
</dbReference>
<organism evidence="2 3">
    <name type="scientific">Chiloscyllium punctatum</name>
    <name type="common">Brownbanded bambooshark</name>
    <name type="synonym">Hemiscyllium punctatum</name>
    <dbReference type="NCBI Taxonomy" id="137246"/>
    <lineage>
        <taxon>Eukaryota</taxon>
        <taxon>Metazoa</taxon>
        <taxon>Chordata</taxon>
        <taxon>Craniata</taxon>
        <taxon>Vertebrata</taxon>
        <taxon>Chondrichthyes</taxon>
        <taxon>Elasmobranchii</taxon>
        <taxon>Galeomorphii</taxon>
        <taxon>Galeoidea</taxon>
        <taxon>Orectolobiformes</taxon>
        <taxon>Hemiscylliidae</taxon>
        <taxon>Chiloscyllium</taxon>
    </lineage>
</organism>
<evidence type="ECO:0000256" key="1">
    <source>
        <dbReference type="SAM" id="MobiDB-lite"/>
    </source>
</evidence>
<feature type="non-terminal residue" evidence="2">
    <location>
        <position position="1"/>
    </location>
</feature>
<keyword evidence="3" id="KW-1185">Reference proteome</keyword>